<dbReference type="EMBL" id="JAANIA010000898">
    <property type="protein sequence ID" value="KAG5322772.1"/>
    <property type="molecule type" value="Genomic_DNA"/>
</dbReference>
<dbReference type="PANTHER" id="PTHR13872:SF1">
    <property type="entry name" value="DOLICHYL-DIPHOSPHOOLIGOSACCHARIDE--PROTEIN GLYCOSYLTRANSFERASE SUBUNIT STT3B"/>
    <property type="match status" value="1"/>
</dbReference>
<dbReference type="Proteomes" id="UP000668214">
    <property type="component" value="Unassembled WGS sequence"/>
</dbReference>
<comment type="catalytic activity">
    <reaction evidence="15">
        <text>a di-trans,poly-cis-dolichyl diphosphooligosaccharide + L-asparaginyl-[protein] = N(4)-(oligosaccharide-(1-&gt;4)-N-acetyl-beta-D-glucosaminyl-(1-&gt;4)-N-acetyl-beta-D-glucosaminyl)-L-asparaginyl-[protein] + a di-trans,poly-cis-dolichyl diphosphate + H(+)</text>
        <dbReference type="Rhea" id="RHEA:22980"/>
        <dbReference type="Rhea" id="RHEA-COMP:12804"/>
        <dbReference type="Rhea" id="RHEA-COMP:12805"/>
        <dbReference type="Rhea" id="RHEA-COMP:19506"/>
        <dbReference type="Rhea" id="RHEA-COMP:19509"/>
        <dbReference type="ChEBI" id="CHEBI:15378"/>
        <dbReference type="ChEBI" id="CHEBI:50347"/>
        <dbReference type="ChEBI" id="CHEBI:57497"/>
        <dbReference type="ChEBI" id="CHEBI:57570"/>
        <dbReference type="ChEBI" id="CHEBI:132529"/>
        <dbReference type="EC" id="2.4.99.18"/>
    </reaction>
</comment>
<evidence type="ECO:0000256" key="9">
    <source>
        <dbReference type="ARBA" id="ARBA00022692"/>
    </source>
</evidence>
<keyword evidence="21" id="KW-1185">Reference proteome</keyword>
<evidence type="ECO:0000256" key="14">
    <source>
        <dbReference type="ARBA" id="ARBA00023211"/>
    </source>
</evidence>
<keyword evidence="7" id="KW-0328">Glycosyltransferase</keyword>
<evidence type="ECO:0000256" key="5">
    <source>
        <dbReference type="ARBA" id="ARBA00010810"/>
    </source>
</evidence>
<feature type="transmembrane region" description="Helical" evidence="17">
    <location>
        <begin position="354"/>
        <end position="377"/>
    </location>
</feature>
<feature type="transmembrane region" description="Helical" evidence="17">
    <location>
        <begin position="412"/>
        <end position="434"/>
    </location>
</feature>
<feature type="transmembrane region" description="Helical" evidence="17">
    <location>
        <begin position="441"/>
        <end position="459"/>
    </location>
</feature>
<feature type="transmembrane region" description="Helical" evidence="17">
    <location>
        <begin position="171"/>
        <end position="189"/>
    </location>
</feature>
<feature type="region of interest" description="Disordered" evidence="16">
    <location>
        <begin position="490"/>
        <end position="510"/>
    </location>
</feature>
<evidence type="ECO:0000256" key="13">
    <source>
        <dbReference type="ARBA" id="ARBA00023136"/>
    </source>
</evidence>
<feature type="transmembrane region" description="Helical" evidence="17">
    <location>
        <begin position="195"/>
        <end position="215"/>
    </location>
</feature>
<feature type="compositionally biased region" description="Low complexity" evidence="16">
    <location>
        <begin position="15"/>
        <end position="42"/>
    </location>
</feature>
<feature type="transmembrane region" description="Helical" evidence="17">
    <location>
        <begin position="236"/>
        <end position="259"/>
    </location>
</feature>
<evidence type="ECO:0000256" key="8">
    <source>
        <dbReference type="ARBA" id="ARBA00022679"/>
    </source>
</evidence>
<keyword evidence="14" id="KW-0464">Manganese</keyword>
<dbReference type="Gene3D" id="3.40.50.12610">
    <property type="match status" value="1"/>
</dbReference>
<feature type="transmembrane region" description="Helical" evidence="17">
    <location>
        <begin position="324"/>
        <end position="342"/>
    </location>
</feature>
<feature type="non-terminal residue" evidence="20">
    <location>
        <position position="798"/>
    </location>
</feature>
<dbReference type="InterPro" id="IPR003674">
    <property type="entry name" value="Oligo_trans_STT3"/>
</dbReference>
<evidence type="ECO:0000256" key="15">
    <source>
        <dbReference type="ARBA" id="ARBA00048829"/>
    </source>
</evidence>
<gene>
    <name evidence="20" type="primary">Stt3b</name>
    <name evidence="20" type="ORF">G6Z78_0010380</name>
</gene>
<dbReference type="GO" id="GO:0004579">
    <property type="term" value="F:dolichyl-diphosphooligosaccharide-protein glycotransferase activity"/>
    <property type="evidence" value="ECO:0007669"/>
    <property type="project" value="UniProtKB-EC"/>
</dbReference>
<dbReference type="Pfam" id="PF21436">
    <property type="entry name" value="STT3-PglB_core"/>
    <property type="match status" value="1"/>
</dbReference>
<name>A0A836FP07_9HYME</name>
<comment type="pathway">
    <text evidence="4">Protein modification; protein glycosylation.</text>
</comment>
<feature type="transmembrane region" description="Helical" evidence="17">
    <location>
        <begin position="297"/>
        <end position="318"/>
    </location>
</feature>
<feature type="domain" description="STT3/PglB/AglB core" evidence="19">
    <location>
        <begin position="570"/>
        <end position="628"/>
    </location>
</feature>
<evidence type="ECO:0000256" key="4">
    <source>
        <dbReference type="ARBA" id="ARBA00004922"/>
    </source>
</evidence>
<evidence type="ECO:0000256" key="6">
    <source>
        <dbReference type="ARBA" id="ARBA00012605"/>
    </source>
</evidence>
<organism evidence="20 21">
    <name type="scientific">Pseudoatta argentina</name>
    <dbReference type="NCBI Taxonomy" id="621737"/>
    <lineage>
        <taxon>Eukaryota</taxon>
        <taxon>Metazoa</taxon>
        <taxon>Ecdysozoa</taxon>
        <taxon>Arthropoda</taxon>
        <taxon>Hexapoda</taxon>
        <taxon>Insecta</taxon>
        <taxon>Pterygota</taxon>
        <taxon>Neoptera</taxon>
        <taxon>Endopterygota</taxon>
        <taxon>Hymenoptera</taxon>
        <taxon>Apocrita</taxon>
        <taxon>Aculeata</taxon>
        <taxon>Formicoidea</taxon>
        <taxon>Formicidae</taxon>
        <taxon>Myrmicinae</taxon>
        <taxon>Pseudoatta</taxon>
    </lineage>
</organism>
<sequence length="798" mass="90158">EADAGQRENMLPNKSSSSSSSQQQQQQQLPSSSSSSSSSTSSANAKVMFPDKRSTTKQMKSSTLTNAAGLSSLITFTVLLLAWISGFASRLFAVIRFESIIHEFDPWFNYRATAYMVQHGFYNFLNWFDERAWYPLGRIVGGTVYPGLMITSGSIHYILHSLNIPVHIRDICVFLAPIFSGLTAISTYLLTKEIWSAGAGLFAACFIAIVPGYISRSVAGSYDNEGIAIFALQITYYLWVKSVKTGSIFWASITALSYFYMVSAWGGYVFIINLIPLHVFALLTMNRFSNRLFTSYTTFYVLGLLLSMQIPFVGFQPIRTSEHMAASGVFGLTIFVAAFRYLRTVLTKSEMKYFGGVVAVTTTMLLLILIILTYTGVVAPWSGRFYSLWDTGYAKIHIPIIASVSEHQPTTWFSFFFDLHILVALFPVGLWYCITHVNDERVFVVLYAISAVYFAGVMVRLMLTLTPVVCILAGVAVSRLVELFLKEEDRDGNGNESNEESEEERERSPGRALYDKAGKLRRMKHERSKGNGDGLGPNLRNVIIIGMLMLLMMFTVHCTWVTSNAYSSPSIVLAWWDYGYQIAGMANRTTLVDNNTWNNSHIALVGKAMSSNESAAYDIMTSLDVDYVLIIFGGMIGYSGDDINKFLWMVRIAEGEHPQDIRESDYFTERGEFRVDSEGSPTLLNSLMYKLSYYRFGDVKIDYRSPYGYDRTRNAEIGNKNFQLTYLEEAYTTEHWLVRIYRVKKPAEFNRPIIPISERVITRRANSYVTKKTSRRKRGVIKGRPVVIKGQRPQRRTT</sequence>
<evidence type="ECO:0000256" key="11">
    <source>
        <dbReference type="ARBA" id="ARBA00022842"/>
    </source>
</evidence>
<evidence type="ECO:0000256" key="7">
    <source>
        <dbReference type="ARBA" id="ARBA00022676"/>
    </source>
</evidence>
<dbReference type="InterPro" id="IPR048307">
    <property type="entry name" value="STT3_N"/>
</dbReference>
<accession>A0A836FP07</accession>
<keyword evidence="12 17" id="KW-1133">Transmembrane helix</keyword>
<comment type="cofactor">
    <cofactor evidence="2">
        <name>Mg(2+)</name>
        <dbReference type="ChEBI" id="CHEBI:18420"/>
    </cofactor>
</comment>
<reference evidence="20" key="1">
    <citation type="submission" date="2020-02" db="EMBL/GenBank/DDBJ databases">
        <title>Relaxed selection underlies rapid genomic changes in the transitions from sociality to social parasitism in ants.</title>
        <authorList>
            <person name="Bi X."/>
        </authorList>
    </citation>
    <scope>NUCLEOTIDE SEQUENCE</scope>
    <source>
        <strain evidence="20">BGI-DK2014c</strain>
        <tissue evidence="20">Whole body</tissue>
    </source>
</reference>
<keyword evidence="11" id="KW-0460">Magnesium</keyword>
<comment type="similarity">
    <text evidence="5">Belongs to the STT3 family.</text>
</comment>
<dbReference type="EC" id="2.4.99.18" evidence="6"/>
<evidence type="ECO:0000256" key="17">
    <source>
        <dbReference type="SAM" id="Phobius"/>
    </source>
</evidence>
<dbReference type="GO" id="GO:0018279">
    <property type="term" value="P:protein N-linked glycosylation via asparagine"/>
    <property type="evidence" value="ECO:0007669"/>
    <property type="project" value="TreeGrafter"/>
</dbReference>
<keyword evidence="9 17" id="KW-0812">Transmembrane</keyword>
<evidence type="ECO:0000313" key="20">
    <source>
        <dbReference type="EMBL" id="KAG5322772.1"/>
    </source>
</evidence>
<dbReference type="GO" id="GO:0043687">
    <property type="term" value="P:post-translational protein modification"/>
    <property type="evidence" value="ECO:0007669"/>
    <property type="project" value="TreeGrafter"/>
</dbReference>
<evidence type="ECO:0000256" key="1">
    <source>
        <dbReference type="ARBA" id="ARBA00001936"/>
    </source>
</evidence>
<evidence type="ECO:0000259" key="18">
    <source>
        <dbReference type="Pfam" id="PF02516"/>
    </source>
</evidence>
<dbReference type="PANTHER" id="PTHR13872">
    <property type="entry name" value="DOLICHYL-DIPHOSPHOOLIGOSACCHARIDE--PROTEIN GLYCOSYLTRANSFERASE SUBUNIT"/>
    <property type="match status" value="1"/>
</dbReference>
<keyword evidence="13 17" id="KW-0472">Membrane</keyword>
<comment type="caution">
    <text evidence="20">The sequence shown here is derived from an EMBL/GenBank/DDBJ whole genome shotgun (WGS) entry which is preliminary data.</text>
</comment>
<comment type="cofactor">
    <cofactor evidence="1">
        <name>Mn(2+)</name>
        <dbReference type="ChEBI" id="CHEBI:29035"/>
    </cofactor>
</comment>
<evidence type="ECO:0000256" key="12">
    <source>
        <dbReference type="ARBA" id="ARBA00022989"/>
    </source>
</evidence>
<dbReference type="AlphaFoldDB" id="A0A836FP07"/>
<proteinExistence type="inferred from homology"/>
<feature type="transmembrane region" description="Helical" evidence="17">
    <location>
        <begin position="542"/>
        <end position="562"/>
    </location>
</feature>
<feature type="transmembrane region" description="Helical" evidence="17">
    <location>
        <begin position="265"/>
        <end position="285"/>
    </location>
</feature>
<evidence type="ECO:0000256" key="10">
    <source>
        <dbReference type="ARBA" id="ARBA00022723"/>
    </source>
</evidence>
<dbReference type="InterPro" id="IPR048999">
    <property type="entry name" value="STT3-PglB_core"/>
</dbReference>
<feature type="domain" description="Oligosaccharyl transferase STT3 N-terminal" evidence="18">
    <location>
        <begin position="74"/>
        <end position="473"/>
    </location>
</feature>
<dbReference type="GO" id="GO:0012505">
    <property type="term" value="C:endomembrane system"/>
    <property type="evidence" value="ECO:0007669"/>
    <property type="project" value="UniProtKB-SubCell"/>
</dbReference>
<protein>
    <recommendedName>
        <fullName evidence="6">dolichyl-diphosphooligosaccharide--protein glycotransferase</fullName>
        <ecNumber evidence="6">2.4.99.18</ecNumber>
    </recommendedName>
</protein>
<evidence type="ECO:0000256" key="2">
    <source>
        <dbReference type="ARBA" id="ARBA00001946"/>
    </source>
</evidence>
<keyword evidence="10" id="KW-0479">Metal-binding</keyword>
<feature type="transmembrane region" description="Helical" evidence="17">
    <location>
        <begin position="139"/>
        <end position="159"/>
    </location>
</feature>
<evidence type="ECO:0000256" key="16">
    <source>
        <dbReference type="SAM" id="MobiDB-lite"/>
    </source>
</evidence>
<feature type="transmembrane region" description="Helical" evidence="17">
    <location>
        <begin position="63"/>
        <end position="84"/>
    </location>
</feature>
<evidence type="ECO:0000256" key="3">
    <source>
        <dbReference type="ARBA" id="ARBA00004127"/>
    </source>
</evidence>
<keyword evidence="8 20" id="KW-0808">Transferase</keyword>
<evidence type="ECO:0000259" key="19">
    <source>
        <dbReference type="Pfam" id="PF21436"/>
    </source>
</evidence>
<feature type="region of interest" description="Disordered" evidence="16">
    <location>
        <begin position="1"/>
        <end position="57"/>
    </location>
</feature>
<comment type="subcellular location">
    <subcellularLocation>
        <location evidence="3">Endomembrane system</location>
        <topology evidence="3">Multi-pass membrane protein</topology>
    </subcellularLocation>
</comment>
<dbReference type="GO" id="GO:0016020">
    <property type="term" value="C:membrane"/>
    <property type="evidence" value="ECO:0007669"/>
    <property type="project" value="InterPro"/>
</dbReference>
<feature type="non-terminal residue" evidence="20">
    <location>
        <position position="1"/>
    </location>
</feature>
<evidence type="ECO:0000313" key="21">
    <source>
        <dbReference type="Proteomes" id="UP000668214"/>
    </source>
</evidence>
<dbReference type="GO" id="GO:0046872">
    <property type="term" value="F:metal ion binding"/>
    <property type="evidence" value="ECO:0007669"/>
    <property type="project" value="UniProtKB-KW"/>
</dbReference>
<dbReference type="Pfam" id="PF02516">
    <property type="entry name" value="STT3"/>
    <property type="match status" value="1"/>
</dbReference>
<dbReference type="UniPathway" id="UPA00378"/>